<evidence type="ECO:0000256" key="7">
    <source>
        <dbReference type="ARBA" id="ARBA00022927"/>
    </source>
</evidence>
<dbReference type="GO" id="GO:0055085">
    <property type="term" value="P:transmembrane transport"/>
    <property type="evidence" value="ECO:0007669"/>
    <property type="project" value="InterPro"/>
</dbReference>
<keyword evidence="4" id="KW-1003">Cell membrane</keyword>
<dbReference type="InterPro" id="IPR036249">
    <property type="entry name" value="Thioredoxin-like_sf"/>
</dbReference>
<comment type="caution">
    <text evidence="13">The sequence shown here is derived from an EMBL/GenBank/DDBJ whole genome shotgun (WGS) entry which is preliminary data.</text>
</comment>
<evidence type="ECO:0000313" key="12">
    <source>
        <dbReference type="EMBL" id="KAA3798143.1"/>
    </source>
</evidence>
<dbReference type="GO" id="GO:0098797">
    <property type="term" value="C:plasma membrane protein complex"/>
    <property type="evidence" value="ECO:0007669"/>
    <property type="project" value="TreeGrafter"/>
</dbReference>
<dbReference type="Pfam" id="PF00085">
    <property type="entry name" value="Thioredoxin"/>
    <property type="match status" value="1"/>
</dbReference>
<evidence type="ECO:0000256" key="3">
    <source>
        <dbReference type="ARBA" id="ARBA00022448"/>
    </source>
</evidence>
<keyword evidence="5" id="KW-0997">Cell inner membrane</keyword>
<keyword evidence="6" id="KW-0812">Transmembrane</keyword>
<proteinExistence type="inferred from homology"/>
<evidence type="ECO:0000256" key="6">
    <source>
        <dbReference type="ARBA" id="ARBA00022692"/>
    </source>
</evidence>
<evidence type="ECO:0000313" key="14">
    <source>
        <dbReference type="Proteomes" id="UP000266492"/>
    </source>
</evidence>
<evidence type="ECO:0000256" key="10">
    <source>
        <dbReference type="SAM" id="SignalP"/>
    </source>
</evidence>
<dbReference type="PANTHER" id="PTHR33446">
    <property type="entry name" value="PROTEIN TONB-RELATED"/>
    <property type="match status" value="1"/>
</dbReference>
<protein>
    <submittedName>
        <fullName evidence="13">TonB family protein</fullName>
    </submittedName>
</protein>
<dbReference type="GO" id="GO:0031992">
    <property type="term" value="F:energy transducer activity"/>
    <property type="evidence" value="ECO:0007669"/>
    <property type="project" value="TreeGrafter"/>
</dbReference>
<dbReference type="Proteomes" id="UP000266492">
    <property type="component" value="Unassembled WGS sequence"/>
</dbReference>
<dbReference type="PROSITE" id="PS51352">
    <property type="entry name" value="THIOREDOXIN_2"/>
    <property type="match status" value="1"/>
</dbReference>
<feature type="signal peptide" evidence="10">
    <location>
        <begin position="1"/>
        <end position="20"/>
    </location>
</feature>
<dbReference type="KEGG" id="boa:Bovatus_01872"/>
<keyword evidence="3" id="KW-0813">Transport</keyword>
<dbReference type="EMBL" id="QRVZ01000001">
    <property type="protein sequence ID" value="RGS87966.1"/>
    <property type="molecule type" value="Genomic_DNA"/>
</dbReference>
<evidence type="ECO:0000256" key="2">
    <source>
        <dbReference type="ARBA" id="ARBA00006555"/>
    </source>
</evidence>
<dbReference type="Pfam" id="PF03544">
    <property type="entry name" value="TonB_C"/>
    <property type="match status" value="1"/>
</dbReference>
<evidence type="ECO:0000259" key="11">
    <source>
        <dbReference type="PROSITE" id="PS51352"/>
    </source>
</evidence>
<evidence type="ECO:0000256" key="9">
    <source>
        <dbReference type="ARBA" id="ARBA00023136"/>
    </source>
</evidence>
<dbReference type="NCBIfam" id="TIGR01352">
    <property type="entry name" value="tonB_Cterm"/>
    <property type="match status" value="1"/>
</dbReference>
<dbReference type="AlphaFoldDB" id="A0A395W1E2"/>
<keyword evidence="7" id="KW-0653">Protein transport</keyword>
<reference evidence="13 14" key="1">
    <citation type="submission" date="2018-08" db="EMBL/GenBank/DDBJ databases">
        <title>A genome reference for cultivated species of the human gut microbiota.</title>
        <authorList>
            <person name="Zou Y."/>
            <person name="Xue W."/>
            <person name="Luo G."/>
        </authorList>
    </citation>
    <scope>NUCLEOTIDE SEQUENCE [LARGE SCALE GENOMIC DNA]</scope>
    <source>
        <strain evidence="13 14">AF20-9LB</strain>
    </source>
</reference>
<dbReference type="Gene3D" id="3.30.1150.10">
    <property type="match status" value="1"/>
</dbReference>
<evidence type="ECO:0000313" key="13">
    <source>
        <dbReference type="EMBL" id="RGS87966.1"/>
    </source>
</evidence>
<dbReference type="EMBL" id="VWLX01000030">
    <property type="protein sequence ID" value="KAA3798143.1"/>
    <property type="molecule type" value="Genomic_DNA"/>
</dbReference>
<dbReference type="GeneID" id="29455729"/>
<dbReference type="PANTHER" id="PTHR33446:SF2">
    <property type="entry name" value="PROTEIN TONB"/>
    <property type="match status" value="1"/>
</dbReference>
<feature type="chain" id="PRO_5033363361" evidence="10">
    <location>
        <begin position="21"/>
        <end position="321"/>
    </location>
</feature>
<comment type="similarity">
    <text evidence="2">Belongs to the TonB family.</text>
</comment>
<dbReference type="GO" id="GO:0015031">
    <property type="term" value="P:protein transport"/>
    <property type="evidence" value="ECO:0007669"/>
    <property type="project" value="UniProtKB-KW"/>
</dbReference>
<keyword evidence="8" id="KW-1133">Transmembrane helix</keyword>
<evidence type="ECO:0000256" key="4">
    <source>
        <dbReference type="ARBA" id="ARBA00022475"/>
    </source>
</evidence>
<dbReference type="CDD" id="cd02947">
    <property type="entry name" value="TRX_family"/>
    <property type="match status" value="1"/>
</dbReference>
<dbReference type="Proteomes" id="UP000460135">
    <property type="component" value="Unassembled WGS sequence"/>
</dbReference>
<evidence type="ECO:0000256" key="1">
    <source>
        <dbReference type="ARBA" id="ARBA00004383"/>
    </source>
</evidence>
<organism evidence="13 14">
    <name type="scientific">Bacteroides ovatus</name>
    <dbReference type="NCBI Taxonomy" id="28116"/>
    <lineage>
        <taxon>Bacteria</taxon>
        <taxon>Pseudomonadati</taxon>
        <taxon>Bacteroidota</taxon>
        <taxon>Bacteroidia</taxon>
        <taxon>Bacteroidales</taxon>
        <taxon>Bacteroidaceae</taxon>
        <taxon>Bacteroides</taxon>
    </lineage>
</organism>
<evidence type="ECO:0000313" key="15">
    <source>
        <dbReference type="Proteomes" id="UP000460135"/>
    </source>
</evidence>
<dbReference type="InterPro" id="IPR013766">
    <property type="entry name" value="Thioredoxin_domain"/>
</dbReference>
<dbReference type="Gene3D" id="3.40.30.10">
    <property type="entry name" value="Glutaredoxin"/>
    <property type="match status" value="1"/>
</dbReference>
<dbReference type="InterPro" id="IPR037682">
    <property type="entry name" value="TonB_C"/>
</dbReference>
<accession>A0A395W1E2</accession>
<keyword evidence="10" id="KW-0732">Signal</keyword>
<dbReference type="RefSeq" id="WP_004301042.1">
    <property type="nucleotide sequence ID" value="NZ_CAKJZA010000004.1"/>
</dbReference>
<dbReference type="SUPFAM" id="SSF52833">
    <property type="entry name" value="Thioredoxin-like"/>
    <property type="match status" value="1"/>
</dbReference>
<gene>
    <name evidence="13" type="ORF">DWX70_00020</name>
    <name evidence="12" type="ORF">F3F51_26645</name>
</gene>
<reference evidence="12 15" key="2">
    <citation type="journal article" date="2019" name="Nat. Med.">
        <title>A library of human gut bacterial isolates paired with longitudinal multiomics data enables mechanistic microbiome research.</title>
        <authorList>
            <person name="Poyet M."/>
            <person name="Groussin M."/>
            <person name="Gibbons S.M."/>
            <person name="Avila-Pacheco J."/>
            <person name="Jiang X."/>
            <person name="Kearney S.M."/>
            <person name="Perrotta A.R."/>
            <person name="Berdy B."/>
            <person name="Zhao S."/>
            <person name="Lieberman T.D."/>
            <person name="Swanson P.K."/>
            <person name="Smith M."/>
            <person name="Roesemann S."/>
            <person name="Alexander J.E."/>
            <person name="Rich S.A."/>
            <person name="Livny J."/>
            <person name="Vlamakis H."/>
            <person name="Clish C."/>
            <person name="Bullock K."/>
            <person name="Deik A."/>
            <person name="Scott J."/>
            <person name="Pierce K.A."/>
            <person name="Xavier R.J."/>
            <person name="Alm E.J."/>
        </authorList>
    </citation>
    <scope>NUCLEOTIDE SEQUENCE [LARGE SCALE GENOMIC DNA]</scope>
    <source>
        <strain evidence="12 15">BIOML-A183</strain>
    </source>
</reference>
<evidence type="ECO:0000256" key="5">
    <source>
        <dbReference type="ARBA" id="ARBA00022519"/>
    </source>
</evidence>
<name>A0A395W1E2_BACOV</name>
<dbReference type="InterPro" id="IPR006260">
    <property type="entry name" value="TonB/TolA_C"/>
</dbReference>
<feature type="domain" description="Thioredoxin" evidence="11">
    <location>
        <begin position="178"/>
        <end position="313"/>
    </location>
</feature>
<sequence length="321" mass="36538">MKSTIITLIMLMCGFTVVRAQKVIITEEEINDAIFEVTGINFNSSSSSNSNSNSKGEETDNQIYVVAEKIAEFPGGMNAQIDFINKNLIYPEECISNNIEGTIMLEVVIEKDGRISSAKVLGSSKNKHRALIREALRLVSIMPRWTPAEYRDNNRKLRNVRFQAYLPVFFRLRDGKYSPFVMPSENSTSKNSTQNKPLHRPESFISTKTFKEQILPNMNKAIILSFYADWAGPCNELNRDWDTLFGTFNGKYRLCHIDVDNHEESDGLVDRYEVSAIPTLILIYNRNGDFVKWIGSGKGRESAIKSWFEDGIRKAESCFGR</sequence>
<comment type="subcellular location">
    <subcellularLocation>
        <location evidence="1">Cell inner membrane</location>
        <topology evidence="1">Single-pass membrane protein</topology>
        <orientation evidence="1">Periplasmic side</orientation>
    </subcellularLocation>
</comment>
<keyword evidence="9" id="KW-0472">Membrane</keyword>
<dbReference type="InterPro" id="IPR051045">
    <property type="entry name" value="TonB-dependent_transducer"/>
</dbReference>
<dbReference type="SUPFAM" id="SSF74653">
    <property type="entry name" value="TolA/TonB C-terminal domain"/>
    <property type="match status" value="1"/>
</dbReference>
<evidence type="ECO:0000256" key="8">
    <source>
        <dbReference type="ARBA" id="ARBA00022989"/>
    </source>
</evidence>